<dbReference type="PANTHER" id="PTHR42693:SF53">
    <property type="entry name" value="ENDO-4-O-SULFATASE"/>
    <property type="match status" value="1"/>
</dbReference>
<evidence type="ECO:0000313" key="6">
    <source>
        <dbReference type="EMBL" id="SFZ83071.1"/>
    </source>
</evidence>
<evidence type="ECO:0000256" key="1">
    <source>
        <dbReference type="ARBA" id="ARBA00008779"/>
    </source>
</evidence>
<sequence length="459" mass="49714">MSAHQPNIVVFLTDDHAQWALPCYGDPVIEAPALDCLARHGTVFENAFTATPVCSPARASFFTGLMPSQHGVHDFLQSQPQFDRPWLAGRETIATRLAAEGYDCAFIGKWHVGRDAEPQPGFSHWFALSGEYPIHHDGDNGFSRNGEILRETGNLTTILTRETLAWLDARDRARPFFLFVGLYATHSPFNAQPEKLVSRYRGSNFTRLDAGNPLPGLVNPESPGPSAEAQAEARAQYCAAVTHIDQSVGAVLDRLAGQGVLEDTLVVYTADHGLCLGQHGVWGKGNASRPQNMLDPSIRIPLLMAGPGIPKSRRERGFADHCDLHATLLEAAGAGPQPTSPGRSLLPILKGTAPEREIVFGEYGDLRMARDHQFKLLDWADGHRTLHAVGAGCDEIAPLPDTNTNAAVISSMAHAIGTHFAQGLTGTRVPERALAPLTYNRNQAWHPFVPPGQAPGRPA</sequence>
<dbReference type="Gene3D" id="3.40.720.10">
    <property type="entry name" value="Alkaline Phosphatase, subunit A"/>
    <property type="match status" value="1"/>
</dbReference>
<evidence type="ECO:0000313" key="7">
    <source>
        <dbReference type="Proteomes" id="UP000183447"/>
    </source>
</evidence>
<dbReference type="Proteomes" id="UP000183447">
    <property type="component" value="Unassembled WGS sequence"/>
</dbReference>
<dbReference type="RefSeq" id="WP_072340243.1">
    <property type="nucleotide sequence ID" value="NZ_FPKU01000001.1"/>
</dbReference>
<feature type="domain" description="Sulfatase N-terminal" evidence="5">
    <location>
        <begin position="6"/>
        <end position="334"/>
    </location>
</feature>
<dbReference type="STRING" id="665118.SAMN02983003_1439"/>
<evidence type="ECO:0000256" key="2">
    <source>
        <dbReference type="ARBA" id="ARBA00022723"/>
    </source>
</evidence>
<dbReference type="GO" id="GO:0046872">
    <property type="term" value="F:metal ion binding"/>
    <property type="evidence" value="ECO:0007669"/>
    <property type="project" value="UniProtKB-KW"/>
</dbReference>
<dbReference type="EMBL" id="FPKU01000001">
    <property type="protein sequence ID" value="SFZ83071.1"/>
    <property type="molecule type" value="Genomic_DNA"/>
</dbReference>
<gene>
    <name evidence="6" type="ORF">SAMN02983003_1439</name>
</gene>
<evidence type="ECO:0000256" key="4">
    <source>
        <dbReference type="ARBA" id="ARBA00022837"/>
    </source>
</evidence>
<dbReference type="InterPro" id="IPR017850">
    <property type="entry name" value="Alkaline_phosphatase_core_sf"/>
</dbReference>
<keyword evidence="2" id="KW-0479">Metal-binding</keyword>
<reference evidence="6 7" key="1">
    <citation type="submission" date="2016-11" db="EMBL/GenBank/DDBJ databases">
        <authorList>
            <person name="Jaros S."/>
            <person name="Januszkiewicz K."/>
            <person name="Wedrychowicz H."/>
        </authorList>
    </citation>
    <scope>NUCLEOTIDE SEQUENCE [LARGE SCALE GENOMIC DNA]</scope>
    <source>
        <strain evidence="6 7">ATCC 23634</strain>
    </source>
</reference>
<keyword evidence="4" id="KW-0106">Calcium</keyword>
<dbReference type="PROSITE" id="PS00523">
    <property type="entry name" value="SULFATASE_1"/>
    <property type="match status" value="1"/>
</dbReference>
<evidence type="ECO:0000256" key="3">
    <source>
        <dbReference type="ARBA" id="ARBA00022801"/>
    </source>
</evidence>
<dbReference type="InterPro" id="IPR024607">
    <property type="entry name" value="Sulfatase_CS"/>
</dbReference>
<dbReference type="PANTHER" id="PTHR42693">
    <property type="entry name" value="ARYLSULFATASE FAMILY MEMBER"/>
    <property type="match status" value="1"/>
</dbReference>
<dbReference type="GO" id="GO:0004065">
    <property type="term" value="F:arylsulfatase activity"/>
    <property type="evidence" value="ECO:0007669"/>
    <property type="project" value="TreeGrafter"/>
</dbReference>
<keyword evidence="3" id="KW-0378">Hydrolase</keyword>
<dbReference type="InterPro" id="IPR050738">
    <property type="entry name" value="Sulfatase"/>
</dbReference>
<dbReference type="InterPro" id="IPR000917">
    <property type="entry name" value="Sulfatase_N"/>
</dbReference>
<dbReference type="SUPFAM" id="SSF53649">
    <property type="entry name" value="Alkaline phosphatase-like"/>
    <property type="match status" value="1"/>
</dbReference>
<accession>A0A1K2HWL0</accession>
<comment type="similarity">
    <text evidence="1">Belongs to the sulfatase family.</text>
</comment>
<name>A0A1K2HWL0_9HYPH</name>
<keyword evidence="7" id="KW-1185">Reference proteome</keyword>
<organism evidence="6 7">
    <name type="scientific">Devosia enhydra</name>
    <dbReference type="NCBI Taxonomy" id="665118"/>
    <lineage>
        <taxon>Bacteria</taxon>
        <taxon>Pseudomonadati</taxon>
        <taxon>Pseudomonadota</taxon>
        <taxon>Alphaproteobacteria</taxon>
        <taxon>Hyphomicrobiales</taxon>
        <taxon>Devosiaceae</taxon>
        <taxon>Devosia</taxon>
    </lineage>
</organism>
<protein>
    <submittedName>
        <fullName evidence="6">Arylsulfatase A</fullName>
    </submittedName>
</protein>
<dbReference type="Pfam" id="PF00884">
    <property type="entry name" value="Sulfatase"/>
    <property type="match status" value="1"/>
</dbReference>
<evidence type="ECO:0000259" key="5">
    <source>
        <dbReference type="Pfam" id="PF00884"/>
    </source>
</evidence>
<proteinExistence type="inferred from homology"/>
<dbReference type="AlphaFoldDB" id="A0A1K2HWL0"/>